<evidence type="ECO:0000259" key="3">
    <source>
        <dbReference type="Pfam" id="PF08574"/>
    </source>
</evidence>
<dbReference type="Pfam" id="PF08574">
    <property type="entry name" value="Iwr1"/>
    <property type="match status" value="1"/>
</dbReference>
<dbReference type="KEGG" id="bbrx:BRETT_002547"/>
<reference evidence="4" key="2">
    <citation type="journal article" name="BMC Genomics">
        <title>New genome assemblies reveal patterns of domestication and adaptation across Brettanomyces (Dekkera) species.</title>
        <authorList>
            <person name="Roach M.J."/>
            <person name="Borneman A.R."/>
        </authorList>
    </citation>
    <scope>NUCLEOTIDE SEQUENCE</scope>
    <source>
        <strain evidence="4">UCD 2041</strain>
    </source>
</reference>
<dbReference type="GO" id="GO:0006606">
    <property type="term" value="P:protein import into nucleus"/>
    <property type="evidence" value="ECO:0007669"/>
    <property type="project" value="InterPro"/>
</dbReference>
<name>A0A871RF40_DEKBR</name>
<dbReference type="InterPro" id="IPR013883">
    <property type="entry name" value="TF_Iwr1_dom"/>
</dbReference>
<dbReference type="Proteomes" id="UP000663131">
    <property type="component" value="Chromosome 9"/>
</dbReference>
<reference evidence="4" key="1">
    <citation type="submission" date="2020-10" db="EMBL/GenBank/DDBJ databases">
        <authorList>
            <person name="Palmer J.M."/>
        </authorList>
    </citation>
    <scope>NUCLEOTIDE SEQUENCE</scope>
    <source>
        <strain evidence="4">UCD 2041</strain>
    </source>
</reference>
<evidence type="ECO:0000256" key="2">
    <source>
        <dbReference type="SAM" id="MobiDB-lite"/>
    </source>
</evidence>
<feature type="compositionally biased region" description="Low complexity" evidence="2">
    <location>
        <begin position="220"/>
        <end position="236"/>
    </location>
</feature>
<evidence type="ECO:0000256" key="1">
    <source>
        <dbReference type="ARBA" id="ARBA00010218"/>
    </source>
</evidence>
<feature type="region of interest" description="Disordered" evidence="2">
    <location>
        <begin position="69"/>
        <end position="141"/>
    </location>
</feature>
<dbReference type="OrthoDB" id="6255506at2759"/>
<organism evidence="4 5">
    <name type="scientific">Dekkera bruxellensis</name>
    <name type="common">Brettanomyces custersii</name>
    <dbReference type="NCBI Taxonomy" id="5007"/>
    <lineage>
        <taxon>Eukaryota</taxon>
        <taxon>Fungi</taxon>
        <taxon>Dikarya</taxon>
        <taxon>Ascomycota</taxon>
        <taxon>Saccharomycotina</taxon>
        <taxon>Pichiomycetes</taxon>
        <taxon>Pichiales</taxon>
        <taxon>Pichiaceae</taxon>
        <taxon>Brettanomyces</taxon>
    </lineage>
</organism>
<dbReference type="PANTHER" id="PTHR28063:SF1">
    <property type="entry name" value="RNA POLYMERASE II NUCLEAR LOCALIZATION PROTEIN IWR1"/>
    <property type="match status" value="1"/>
</dbReference>
<proteinExistence type="inferred from homology"/>
<dbReference type="AlphaFoldDB" id="A0A871RF40"/>
<comment type="similarity">
    <text evidence="1">Belongs to the IWR1/SLC7A6OS family.</text>
</comment>
<dbReference type="InterPro" id="IPR040150">
    <property type="entry name" value="Iwr1"/>
</dbReference>
<feature type="compositionally biased region" description="Basic and acidic residues" evidence="2">
    <location>
        <begin position="86"/>
        <end position="101"/>
    </location>
</feature>
<dbReference type="GeneID" id="64574471"/>
<dbReference type="EMBL" id="CP063137">
    <property type="protein sequence ID" value="QOU22368.1"/>
    <property type="molecule type" value="Genomic_DNA"/>
</dbReference>
<dbReference type="PANTHER" id="PTHR28063">
    <property type="entry name" value="RNA POLYMERASE II NUCLEAR LOCALIZATION PROTEIN IWR1"/>
    <property type="match status" value="1"/>
</dbReference>
<feature type="region of interest" description="Disordered" evidence="2">
    <location>
        <begin position="176"/>
        <end position="295"/>
    </location>
</feature>
<dbReference type="GO" id="GO:0005737">
    <property type="term" value="C:cytoplasm"/>
    <property type="evidence" value="ECO:0007669"/>
    <property type="project" value="TreeGrafter"/>
</dbReference>
<evidence type="ECO:0000313" key="5">
    <source>
        <dbReference type="Proteomes" id="UP000663131"/>
    </source>
</evidence>
<dbReference type="RefSeq" id="XP_041138861.1">
    <property type="nucleotide sequence ID" value="XM_041281070.1"/>
</dbReference>
<feature type="compositionally biased region" description="Basic and acidic residues" evidence="2">
    <location>
        <begin position="238"/>
        <end position="251"/>
    </location>
</feature>
<feature type="domain" description="Transcription factor Iwr1" evidence="3">
    <location>
        <begin position="142"/>
        <end position="207"/>
    </location>
</feature>
<evidence type="ECO:0000313" key="4">
    <source>
        <dbReference type="EMBL" id="QOU22368.1"/>
    </source>
</evidence>
<protein>
    <recommendedName>
        <fullName evidence="3">Transcription factor Iwr1 domain-containing protein</fullName>
    </recommendedName>
</protein>
<sequence length="319" mass="36166">MKIQNSDPPGVVRIKRKRTDEPLQALLFEEAPTHKRVRKGTSSFVFKLARTEERLLSGSKAALVLNREEENSGGKNLFSIPKVKRKDIAREKGDEETKDESGPEVSPEILDMVSSYLSGEEGNGQEKPKDGIADNNSAQNTDYVYDVYYRKPIDRDWHASDNIGYVKLSEEELEELDNNMDSKTLPNTDDEDSNSEDYYLNDYPEDEDGELDDDSYEGLASDGGSNDSDNFDASSSELGDRFPDQVSDRQEMGQNLTDDDYFRTVRSEQYASDSEDEGGTEFKRHDFFPSDTDDPLAIHRDKIFDKLARMIKKQTENGS</sequence>
<gene>
    <name evidence="4" type="ORF">BRETT_002547</name>
</gene>
<accession>A0A871RF40</accession>
<feature type="compositionally biased region" description="Acidic residues" evidence="2">
    <location>
        <begin position="203"/>
        <end position="216"/>
    </location>
</feature>